<dbReference type="AlphaFoldDB" id="A0A840ADA8"/>
<dbReference type="RefSeq" id="WP_184386153.1">
    <property type="nucleotide sequence ID" value="NZ_JACIDJ010000007.1"/>
</dbReference>
<organism evidence="1 2">
    <name type="scientific">Roseococcus suduntuyensis</name>
    <dbReference type="NCBI Taxonomy" id="455361"/>
    <lineage>
        <taxon>Bacteria</taxon>
        <taxon>Pseudomonadati</taxon>
        <taxon>Pseudomonadota</taxon>
        <taxon>Alphaproteobacteria</taxon>
        <taxon>Acetobacterales</taxon>
        <taxon>Roseomonadaceae</taxon>
        <taxon>Roseococcus</taxon>
    </lineage>
</organism>
<proteinExistence type="predicted"/>
<reference evidence="1 2" key="1">
    <citation type="submission" date="2020-08" db="EMBL/GenBank/DDBJ databases">
        <title>Genomic Encyclopedia of Type Strains, Phase IV (KMG-IV): sequencing the most valuable type-strain genomes for metagenomic binning, comparative biology and taxonomic classification.</title>
        <authorList>
            <person name="Goeker M."/>
        </authorList>
    </citation>
    <scope>NUCLEOTIDE SEQUENCE [LARGE SCALE GENOMIC DNA]</scope>
    <source>
        <strain evidence="1 2">DSM 19979</strain>
    </source>
</reference>
<keyword evidence="2" id="KW-1185">Reference proteome</keyword>
<dbReference type="EMBL" id="JACIDJ010000007">
    <property type="protein sequence ID" value="MBB3899918.1"/>
    <property type="molecule type" value="Genomic_DNA"/>
</dbReference>
<accession>A0A840ADA8</accession>
<comment type="caution">
    <text evidence="1">The sequence shown here is derived from an EMBL/GenBank/DDBJ whole genome shotgun (WGS) entry which is preliminary data.</text>
</comment>
<gene>
    <name evidence="1" type="ORF">GGQ83_003385</name>
</gene>
<evidence type="ECO:0000313" key="1">
    <source>
        <dbReference type="EMBL" id="MBB3899918.1"/>
    </source>
</evidence>
<evidence type="ECO:0000313" key="2">
    <source>
        <dbReference type="Proteomes" id="UP000553193"/>
    </source>
</evidence>
<protein>
    <submittedName>
        <fullName evidence="1">Septation ring formation regulator EzrA</fullName>
    </submittedName>
</protein>
<name>A0A840ADA8_9PROT</name>
<dbReference type="Proteomes" id="UP000553193">
    <property type="component" value="Unassembled WGS sequence"/>
</dbReference>
<sequence>MPSAEILLFPQRAPAEPAPEDRLRHALAALDAALEEQRAAVAAFQSNLGELGGAVAGLENSLRKYACQLTTAHGDALAAQEGARKLEATAEGWMAKLER</sequence>